<dbReference type="InterPro" id="IPR023213">
    <property type="entry name" value="CAT-like_dom_sf"/>
</dbReference>
<dbReference type="GO" id="GO:0008610">
    <property type="term" value="P:lipid biosynthetic process"/>
    <property type="evidence" value="ECO:0007669"/>
    <property type="project" value="UniProtKB-ARBA"/>
</dbReference>
<dbReference type="EMBL" id="JAOB01000050">
    <property type="protein sequence ID" value="EUA32927.1"/>
    <property type="molecule type" value="Genomic_DNA"/>
</dbReference>
<sequence length="164" mass="17395">MDARECLHKVDALSDEALTQARSRLNPAAGAMLSALWVASANRLVLMIHHLAVDGVSWRILVEDLNLGWAQHHSGQPVVLPATGTSFARWSALLVEHARRPDVVGTVEAWRQVATTPAALPALHPVVDTFAAAGHLSASLDTETTRMLLGAVPAAFHAGSTTSC</sequence>
<dbReference type="Gene3D" id="3.30.559.30">
    <property type="entry name" value="Nonribosomal peptide synthetase, condensation domain"/>
    <property type="match status" value="1"/>
</dbReference>
<gene>
    <name evidence="2" type="ORF">I553_9040</name>
</gene>
<feature type="domain" description="Condensation" evidence="1">
    <location>
        <begin position="42"/>
        <end position="148"/>
    </location>
</feature>
<dbReference type="AlphaFoldDB" id="X8AM15"/>
<dbReference type="PATRIC" id="fig|1299334.3.peg.5465"/>
<name>X8AM15_MYCXE</name>
<dbReference type="SUPFAM" id="SSF52777">
    <property type="entry name" value="CoA-dependent acyltransferases"/>
    <property type="match status" value="1"/>
</dbReference>
<dbReference type="InterPro" id="IPR001242">
    <property type="entry name" value="Condensation_dom"/>
</dbReference>
<evidence type="ECO:0000313" key="2">
    <source>
        <dbReference type="EMBL" id="EUA32927.1"/>
    </source>
</evidence>
<dbReference type="Gene3D" id="3.30.559.10">
    <property type="entry name" value="Chloramphenicol acetyltransferase-like domain"/>
    <property type="match status" value="1"/>
</dbReference>
<proteinExistence type="predicted"/>
<organism evidence="2">
    <name type="scientific">Mycobacterium xenopi 4042</name>
    <dbReference type="NCBI Taxonomy" id="1299334"/>
    <lineage>
        <taxon>Bacteria</taxon>
        <taxon>Bacillati</taxon>
        <taxon>Actinomycetota</taxon>
        <taxon>Actinomycetes</taxon>
        <taxon>Mycobacteriales</taxon>
        <taxon>Mycobacteriaceae</taxon>
        <taxon>Mycobacterium</taxon>
    </lineage>
</organism>
<comment type="caution">
    <text evidence="2">The sequence shown here is derived from an EMBL/GenBank/DDBJ whole genome shotgun (WGS) entry which is preliminary data.</text>
</comment>
<protein>
    <submittedName>
        <fullName evidence="2">Condensation domain protein</fullName>
    </submittedName>
</protein>
<evidence type="ECO:0000259" key="1">
    <source>
        <dbReference type="Pfam" id="PF00668"/>
    </source>
</evidence>
<dbReference type="Pfam" id="PF00668">
    <property type="entry name" value="Condensation"/>
    <property type="match status" value="1"/>
</dbReference>
<dbReference type="GO" id="GO:0003824">
    <property type="term" value="F:catalytic activity"/>
    <property type="evidence" value="ECO:0007669"/>
    <property type="project" value="InterPro"/>
</dbReference>
<reference evidence="2" key="1">
    <citation type="submission" date="2014-01" db="EMBL/GenBank/DDBJ databases">
        <authorList>
            <person name="Brown-Elliot B."/>
            <person name="Wallace R."/>
            <person name="Lenaerts A."/>
            <person name="Ordway D."/>
            <person name="DeGroote M.A."/>
            <person name="Parker T."/>
            <person name="Sizemore C."/>
            <person name="Tallon L.J."/>
            <person name="Sadzewicz L.K."/>
            <person name="Sengamalay N."/>
            <person name="Fraser C.M."/>
            <person name="Hine E."/>
            <person name="Shefchek K.A."/>
            <person name="Das S.P."/>
            <person name="Tettelin H."/>
        </authorList>
    </citation>
    <scope>NUCLEOTIDE SEQUENCE [LARGE SCALE GENOMIC DNA]</scope>
    <source>
        <strain evidence="2">4042</strain>
    </source>
</reference>
<accession>X8AM15</accession>